<dbReference type="Pfam" id="PF13276">
    <property type="entry name" value="HTH_21"/>
    <property type="match status" value="1"/>
</dbReference>
<gene>
    <name evidence="2" type="ORF">HLUCCA11_24505</name>
</gene>
<reference evidence="2 3" key="1">
    <citation type="submission" date="2015-09" db="EMBL/GenBank/DDBJ databases">
        <title>Identification and resolution of microdiversity through metagenomic sequencing of parallel consortia.</title>
        <authorList>
            <person name="Nelson W.C."/>
            <person name="Romine M.F."/>
            <person name="Lindemann S.R."/>
        </authorList>
    </citation>
    <scope>NUCLEOTIDE SEQUENCE [LARGE SCALE GENOMIC DNA]</scope>
    <source>
        <strain evidence="2">Ana</strain>
    </source>
</reference>
<evidence type="ECO:0000259" key="1">
    <source>
        <dbReference type="Pfam" id="PF13276"/>
    </source>
</evidence>
<dbReference type="EMBL" id="LJZR01000132">
    <property type="protein sequence ID" value="KPQ30969.1"/>
    <property type="molecule type" value="Genomic_DNA"/>
</dbReference>
<accession>A0A0P7YMQ4</accession>
<dbReference type="Proteomes" id="UP000050465">
    <property type="component" value="Unassembled WGS sequence"/>
</dbReference>
<comment type="caution">
    <text evidence="2">The sequence shown here is derived from an EMBL/GenBank/DDBJ whole genome shotgun (WGS) entry which is preliminary data.</text>
</comment>
<dbReference type="InterPro" id="IPR025948">
    <property type="entry name" value="HTH-like_dom"/>
</dbReference>
<protein>
    <submittedName>
        <fullName evidence="2">HTH-like domain</fullName>
    </submittedName>
</protein>
<evidence type="ECO:0000313" key="2">
    <source>
        <dbReference type="EMBL" id="KPQ30969.1"/>
    </source>
</evidence>
<proteinExistence type="predicted"/>
<sequence length="64" mass="7844">MIGYSRSRYYYQPRAEKETEEEALKAAINDVSGRYPTYGYRRITKQLQREDWNVNHKRISRLMR</sequence>
<dbReference type="AlphaFoldDB" id="A0A0P7YMQ4"/>
<evidence type="ECO:0000313" key="3">
    <source>
        <dbReference type="Proteomes" id="UP000050465"/>
    </source>
</evidence>
<dbReference type="STRING" id="1666911.HLUCCA11_24505"/>
<feature type="non-terminal residue" evidence="2">
    <location>
        <position position="64"/>
    </location>
</feature>
<name>A0A0P7YMQ4_9CYAN</name>
<organism evidence="2 3">
    <name type="scientific">Phormidesmis priestleyi Ana</name>
    <dbReference type="NCBI Taxonomy" id="1666911"/>
    <lineage>
        <taxon>Bacteria</taxon>
        <taxon>Bacillati</taxon>
        <taxon>Cyanobacteriota</taxon>
        <taxon>Cyanophyceae</taxon>
        <taxon>Leptolyngbyales</taxon>
        <taxon>Leptolyngbyaceae</taxon>
        <taxon>Phormidesmis</taxon>
    </lineage>
</organism>
<feature type="domain" description="HTH-like" evidence="1">
    <location>
        <begin position="21"/>
        <end position="64"/>
    </location>
</feature>